<dbReference type="GO" id="GO:1902533">
    <property type="term" value="P:positive regulation of intracellular signal transduction"/>
    <property type="evidence" value="ECO:0007669"/>
    <property type="project" value="UniProtKB-ARBA"/>
</dbReference>
<feature type="domain" description="Protein kinase" evidence="20">
    <location>
        <begin position="36"/>
        <end position="370"/>
    </location>
</feature>
<protein>
    <recommendedName>
        <fullName evidence="2">receptor protein-tyrosine kinase</fullName>
        <ecNumber evidence="2">2.7.10.1</ecNumber>
    </recommendedName>
</protein>
<feature type="site" description="Important for interaction with phosphotyrosine-binding proteins" evidence="17">
    <location>
        <position position="369"/>
    </location>
</feature>
<evidence type="ECO:0000256" key="10">
    <source>
        <dbReference type="ARBA" id="ARBA00023136"/>
    </source>
</evidence>
<evidence type="ECO:0000313" key="21">
    <source>
        <dbReference type="EMBL" id="CAD7405195.1"/>
    </source>
</evidence>
<gene>
    <name evidence="21" type="ORF">TCEB3V08_LOCUS7871</name>
</gene>
<dbReference type="InterPro" id="IPR008266">
    <property type="entry name" value="Tyr_kinase_AS"/>
</dbReference>
<dbReference type="InterPro" id="IPR020635">
    <property type="entry name" value="Tyr_kinase_cat_dom"/>
</dbReference>
<evidence type="ECO:0000256" key="9">
    <source>
        <dbReference type="ARBA" id="ARBA00022989"/>
    </source>
</evidence>
<evidence type="ECO:0000256" key="8">
    <source>
        <dbReference type="ARBA" id="ARBA00022840"/>
    </source>
</evidence>
<feature type="binding site" evidence="15">
    <location>
        <begin position="118"/>
        <end position="124"/>
    </location>
    <ligand>
        <name>ATP</name>
        <dbReference type="ChEBI" id="CHEBI:30616"/>
    </ligand>
</feature>
<keyword evidence="8 15" id="KW-0067">ATP-binding</keyword>
<evidence type="ECO:0000256" key="16">
    <source>
        <dbReference type="PIRSR" id="PIRSR000615-3"/>
    </source>
</evidence>
<feature type="binding site" evidence="16">
    <location>
        <position position="244"/>
    </location>
    <ligand>
        <name>Mg(2+)</name>
        <dbReference type="ChEBI" id="CHEBI:18420"/>
    </ligand>
</feature>
<dbReference type="CDD" id="cd00192">
    <property type="entry name" value="PTKc"/>
    <property type="match status" value="1"/>
</dbReference>
<keyword evidence="4" id="KW-0812">Transmembrane</keyword>
<keyword evidence="16" id="KW-0479">Metal-binding</keyword>
<evidence type="ECO:0000256" key="1">
    <source>
        <dbReference type="ARBA" id="ARBA00004479"/>
    </source>
</evidence>
<dbReference type="Gene3D" id="1.10.510.10">
    <property type="entry name" value="Transferase(Phosphotransferase) domain 1"/>
    <property type="match status" value="1"/>
</dbReference>
<keyword evidence="12" id="KW-0325">Glycoprotein</keyword>
<evidence type="ECO:0000256" key="2">
    <source>
        <dbReference type="ARBA" id="ARBA00011902"/>
    </source>
</evidence>
<dbReference type="GO" id="GO:0005886">
    <property type="term" value="C:plasma membrane"/>
    <property type="evidence" value="ECO:0007669"/>
    <property type="project" value="TreeGrafter"/>
</dbReference>
<dbReference type="SUPFAM" id="SSF56112">
    <property type="entry name" value="Protein kinase-like (PK-like)"/>
    <property type="match status" value="1"/>
</dbReference>
<keyword evidence="16" id="KW-0460">Magnesium</keyword>
<keyword evidence="3" id="KW-0808">Transferase</keyword>
<dbReference type="GO" id="GO:0005524">
    <property type="term" value="F:ATP binding"/>
    <property type="evidence" value="ECO:0007669"/>
    <property type="project" value="UniProtKB-UniRule"/>
</dbReference>
<dbReference type="PROSITE" id="PS00107">
    <property type="entry name" value="PROTEIN_KINASE_ATP"/>
    <property type="match status" value="1"/>
</dbReference>
<keyword evidence="7" id="KW-0418">Kinase</keyword>
<dbReference type="InterPro" id="IPR011009">
    <property type="entry name" value="Kinase-like_dom_sf"/>
</dbReference>
<evidence type="ECO:0000256" key="15">
    <source>
        <dbReference type="PIRSR" id="PIRSR000615-2"/>
    </source>
</evidence>
<dbReference type="PROSITE" id="PS00109">
    <property type="entry name" value="PROTEIN_KINASE_TYR"/>
    <property type="match status" value="1"/>
</dbReference>
<keyword evidence="6 15" id="KW-0547">Nucleotide-binding</keyword>
<keyword evidence="10" id="KW-0472">Membrane</keyword>
<dbReference type="PIRSF" id="PIRSF000615">
    <property type="entry name" value="TyrPK_CSF1-R"/>
    <property type="match status" value="1"/>
</dbReference>
<comment type="catalytic activity">
    <reaction evidence="13">
        <text>L-tyrosyl-[protein] + ATP = O-phospho-L-tyrosyl-[protein] + ADP + H(+)</text>
        <dbReference type="Rhea" id="RHEA:10596"/>
        <dbReference type="Rhea" id="RHEA-COMP:10136"/>
        <dbReference type="Rhea" id="RHEA-COMP:20101"/>
        <dbReference type="ChEBI" id="CHEBI:15378"/>
        <dbReference type="ChEBI" id="CHEBI:30616"/>
        <dbReference type="ChEBI" id="CHEBI:46858"/>
        <dbReference type="ChEBI" id="CHEBI:61978"/>
        <dbReference type="ChEBI" id="CHEBI:456216"/>
        <dbReference type="EC" id="2.7.10.1"/>
    </reaction>
</comment>
<dbReference type="FunFam" id="1.10.510.10:FF:000190">
    <property type="entry name" value="Proto-oncogene tyrosine-protein kinase receptor Ret"/>
    <property type="match status" value="1"/>
</dbReference>
<evidence type="ECO:0000256" key="5">
    <source>
        <dbReference type="ARBA" id="ARBA00022729"/>
    </source>
</evidence>
<evidence type="ECO:0000256" key="6">
    <source>
        <dbReference type="ARBA" id="ARBA00022741"/>
    </source>
</evidence>
<evidence type="ECO:0000256" key="13">
    <source>
        <dbReference type="ARBA" id="ARBA00051243"/>
    </source>
</evidence>
<evidence type="ECO:0000256" key="17">
    <source>
        <dbReference type="PIRSR" id="PIRSR000615-4"/>
    </source>
</evidence>
<dbReference type="InterPro" id="IPR000719">
    <property type="entry name" value="Prot_kinase_dom"/>
</dbReference>
<dbReference type="PANTHER" id="PTHR24416:SF620">
    <property type="entry name" value="TYROSINE-PROTEIN KINASE RECEPTOR TORSO"/>
    <property type="match status" value="1"/>
</dbReference>
<dbReference type="EC" id="2.7.10.1" evidence="2"/>
<dbReference type="PROSITE" id="PS50011">
    <property type="entry name" value="PROTEIN_KINASE_DOM"/>
    <property type="match status" value="1"/>
</dbReference>
<dbReference type="GO" id="GO:0007169">
    <property type="term" value="P:cell surface receptor protein tyrosine kinase signaling pathway"/>
    <property type="evidence" value="ECO:0007669"/>
    <property type="project" value="TreeGrafter"/>
</dbReference>
<dbReference type="InterPro" id="IPR017441">
    <property type="entry name" value="Protein_kinase_ATP_BS"/>
</dbReference>
<dbReference type="SMART" id="SM00219">
    <property type="entry name" value="TyrKc"/>
    <property type="match status" value="1"/>
</dbReference>
<dbReference type="Pfam" id="PF07714">
    <property type="entry name" value="PK_Tyr_Ser-Thr"/>
    <property type="match status" value="1"/>
</dbReference>
<feature type="binding site" evidence="16">
    <location>
        <position position="231"/>
    </location>
    <ligand>
        <name>Mg(2+)</name>
        <dbReference type="ChEBI" id="CHEBI:18420"/>
    </ligand>
</feature>
<keyword evidence="5" id="KW-0732">Signal</keyword>
<comment type="subcellular location">
    <subcellularLocation>
        <location evidence="1">Membrane</location>
        <topology evidence="1">Single-pass type I membrane protein</topology>
    </subcellularLocation>
</comment>
<feature type="binding site" evidence="15">
    <location>
        <begin position="43"/>
        <end position="50"/>
    </location>
    <ligand>
        <name>ATP</name>
        <dbReference type="ChEBI" id="CHEBI:30616"/>
    </ligand>
</feature>
<evidence type="ECO:0000256" key="18">
    <source>
        <dbReference type="PROSITE-ProRule" id="PRU10141"/>
    </source>
</evidence>
<dbReference type="Gene3D" id="3.30.200.20">
    <property type="entry name" value="Phosphorylase Kinase, domain 1"/>
    <property type="match status" value="1"/>
</dbReference>
<name>A0A7R9CZA7_TIMCR</name>
<evidence type="ECO:0000256" key="14">
    <source>
        <dbReference type="PIRSR" id="PIRSR000615-1"/>
    </source>
</evidence>
<feature type="region of interest" description="Disordered" evidence="19">
    <location>
        <begin position="391"/>
        <end position="418"/>
    </location>
</feature>
<evidence type="ECO:0000256" key="11">
    <source>
        <dbReference type="ARBA" id="ARBA00023137"/>
    </source>
</evidence>
<evidence type="ECO:0000259" key="20">
    <source>
        <dbReference type="PROSITE" id="PS50011"/>
    </source>
</evidence>
<dbReference type="GO" id="GO:0046872">
    <property type="term" value="F:metal ion binding"/>
    <property type="evidence" value="ECO:0007669"/>
    <property type="project" value="UniProtKB-KW"/>
</dbReference>
<keyword evidence="9" id="KW-1133">Transmembrane helix</keyword>
<organism evidence="21">
    <name type="scientific">Timema cristinae</name>
    <name type="common">Walking stick</name>
    <dbReference type="NCBI Taxonomy" id="61476"/>
    <lineage>
        <taxon>Eukaryota</taxon>
        <taxon>Metazoa</taxon>
        <taxon>Ecdysozoa</taxon>
        <taxon>Arthropoda</taxon>
        <taxon>Hexapoda</taxon>
        <taxon>Insecta</taxon>
        <taxon>Pterygota</taxon>
        <taxon>Neoptera</taxon>
        <taxon>Polyneoptera</taxon>
        <taxon>Phasmatodea</taxon>
        <taxon>Timematodea</taxon>
        <taxon>Timematoidea</taxon>
        <taxon>Timematidae</taxon>
        <taxon>Timema</taxon>
    </lineage>
</organism>
<feature type="region of interest" description="Disordered" evidence="19">
    <location>
        <begin position="1"/>
        <end position="22"/>
    </location>
</feature>
<evidence type="ECO:0000256" key="12">
    <source>
        <dbReference type="ARBA" id="ARBA00023180"/>
    </source>
</evidence>
<feature type="binding site" evidence="15">
    <location>
        <position position="230"/>
    </location>
    <ligand>
        <name>ATP</name>
        <dbReference type="ChEBI" id="CHEBI:30616"/>
    </ligand>
</feature>
<accession>A0A7R9CZA7</accession>
<evidence type="ECO:0000256" key="3">
    <source>
        <dbReference type="ARBA" id="ARBA00022679"/>
    </source>
</evidence>
<feature type="binding site" evidence="15 18">
    <location>
        <position position="70"/>
    </location>
    <ligand>
        <name>ATP</name>
        <dbReference type="ChEBI" id="CHEBI:30616"/>
    </ligand>
</feature>
<dbReference type="InterPro" id="IPR050122">
    <property type="entry name" value="RTK"/>
</dbReference>
<evidence type="ECO:0000256" key="7">
    <source>
        <dbReference type="ARBA" id="ARBA00022777"/>
    </source>
</evidence>
<sequence>MHYWQDLDSSDGRSKERGVTPSPLVKDEWETCLSQLIMGDVLGEGAFGVVCKGLLQDKSREDRWHEVAVKMLKDHPLEEDVQSFQEEIKMMKSVGRHPNIVSIIGCCTQVGKMRLIVEYCSLGDLKKYLRNVSKGPDTNSEVLAAGIAAAIVILRHQKKRVLDVPVSRITFIKGMGTTFLKSMLDVTKSNRNKNDWARVGAQGVHEIRGIKRYMEYLSANRVIHRDLAARNVLVCENKTVKISDFGMSRDIYEQNVYYKKGKGRLPVKWMAIESLTHQVYTTQSDVWSFGILLWEIVTLGGNPYPGTPTNRLFHLLKTGHRMECPNNCSTELYSLMLSCWNAKPKERPTFVELYNKLDLLLEEAIPQEYLNLDPLKVAAYLSLHSRTENTSTIISTSSTESQESLGKPDLTSSAYPMS</sequence>
<feature type="active site" description="Proton acceptor" evidence="14">
    <location>
        <position position="226"/>
    </location>
</feature>
<evidence type="ECO:0000256" key="19">
    <source>
        <dbReference type="SAM" id="MobiDB-lite"/>
    </source>
</evidence>
<dbReference type="EMBL" id="OC319378">
    <property type="protein sequence ID" value="CAD7405195.1"/>
    <property type="molecule type" value="Genomic_DNA"/>
</dbReference>
<keyword evidence="11" id="KW-0829">Tyrosine-protein kinase</keyword>
<reference evidence="21" key="1">
    <citation type="submission" date="2020-11" db="EMBL/GenBank/DDBJ databases">
        <authorList>
            <person name="Tran Van P."/>
        </authorList>
    </citation>
    <scope>NUCLEOTIDE SEQUENCE</scope>
</reference>
<dbReference type="AlphaFoldDB" id="A0A7R9CZA7"/>
<feature type="compositionally biased region" description="Low complexity" evidence="19">
    <location>
        <begin position="391"/>
        <end position="404"/>
    </location>
</feature>
<evidence type="ECO:0000256" key="4">
    <source>
        <dbReference type="ARBA" id="ARBA00022692"/>
    </source>
</evidence>
<dbReference type="InterPro" id="IPR001245">
    <property type="entry name" value="Ser-Thr/Tyr_kinase_cat_dom"/>
</dbReference>
<dbReference type="GO" id="GO:0004714">
    <property type="term" value="F:transmembrane receptor protein tyrosine kinase activity"/>
    <property type="evidence" value="ECO:0007669"/>
    <property type="project" value="UniProtKB-EC"/>
</dbReference>
<proteinExistence type="predicted"/>
<dbReference type="GO" id="GO:0043235">
    <property type="term" value="C:receptor complex"/>
    <property type="evidence" value="ECO:0007669"/>
    <property type="project" value="TreeGrafter"/>
</dbReference>
<dbReference type="PANTHER" id="PTHR24416">
    <property type="entry name" value="TYROSINE-PROTEIN KINASE RECEPTOR"/>
    <property type="match status" value="1"/>
</dbReference>